<dbReference type="AlphaFoldDB" id="A0A369MSE9"/>
<evidence type="ECO:0000313" key="9">
    <source>
        <dbReference type="Proteomes" id="UP000253752"/>
    </source>
</evidence>
<dbReference type="NCBIfam" id="TIGR02228">
    <property type="entry name" value="sigpep_I_arch"/>
    <property type="match status" value="1"/>
</dbReference>
<evidence type="ECO:0000256" key="2">
    <source>
        <dbReference type="ARBA" id="ARBA00022692"/>
    </source>
</evidence>
<evidence type="ECO:0000313" key="8">
    <source>
        <dbReference type="EMBL" id="RDB77707.1"/>
    </source>
</evidence>
<reference evidence="8 9" key="1">
    <citation type="journal article" date="2018" name="Elife">
        <title>Discovery and characterization of a prevalent human gut bacterial enzyme sufficient for the inactivation of a family of plant toxins.</title>
        <authorList>
            <person name="Koppel N."/>
            <person name="Bisanz J.E."/>
            <person name="Pandelia M.E."/>
            <person name="Turnbaugh P.J."/>
            <person name="Balskus E.P."/>
        </authorList>
    </citation>
    <scope>NUCLEOTIDE SEQUENCE [LARGE SCALE GENOMIC DNA]</scope>
    <source>
        <strain evidence="8 9">MR1 #12</strain>
    </source>
</reference>
<feature type="transmembrane region" description="Helical" evidence="6">
    <location>
        <begin position="147"/>
        <end position="171"/>
    </location>
</feature>
<comment type="subcellular location">
    <subcellularLocation>
        <location evidence="1">Membrane</location>
    </subcellularLocation>
</comment>
<keyword evidence="4 6" id="KW-0472">Membrane</keyword>
<comment type="caution">
    <text evidence="8">The sequence shown here is derived from an EMBL/GenBank/DDBJ whole genome shotgun (WGS) entry which is preliminary data.</text>
</comment>
<dbReference type="InterPro" id="IPR001733">
    <property type="entry name" value="Peptidase_S26B"/>
</dbReference>
<dbReference type="SUPFAM" id="SSF51306">
    <property type="entry name" value="LexA/Signal peptidase"/>
    <property type="match status" value="1"/>
</dbReference>
<evidence type="ECO:0000256" key="4">
    <source>
        <dbReference type="ARBA" id="ARBA00023136"/>
    </source>
</evidence>
<dbReference type="Proteomes" id="UP000253752">
    <property type="component" value="Unassembled WGS sequence"/>
</dbReference>
<dbReference type="GO" id="GO:0006465">
    <property type="term" value="P:signal peptide processing"/>
    <property type="evidence" value="ECO:0007669"/>
    <property type="project" value="UniProtKB-UniRule"/>
</dbReference>
<evidence type="ECO:0000256" key="1">
    <source>
        <dbReference type="ARBA" id="ARBA00004370"/>
    </source>
</evidence>
<dbReference type="InterPro" id="IPR036286">
    <property type="entry name" value="LexA/Signal_pep-like_sf"/>
</dbReference>
<dbReference type="CDD" id="cd06530">
    <property type="entry name" value="S26_SPase_I"/>
    <property type="match status" value="1"/>
</dbReference>
<organism evidence="8 9">
    <name type="scientific">Eggerthella lenta</name>
    <name type="common">Eubacterium lentum</name>
    <dbReference type="NCBI Taxonomy" id="84112"/>
    <lineage>
        <taxon>Bacteria</taxon>
        <taxon>Bacillati</taxon>
        <taxon>Actinomycetota</taxon>
        <taxon>Coriobacteriia</taxon>
        <taxon>Eggerthellales</taxon>
        <taxon>Eggerthellaceae</taxon>
        <taxon>Eggerthella</taxon>
    </lineage>
</organism>
<name>A0A369MSE9_EGGLN</name>
<dbReference type="GO" id="GO:0009003">
    <property type="term" value="F:signal peptidase activity"/>
    <property type="evidence" value="ECO:0007669"/>
    <property type="project" value="UniProtKB-EC"/>
</dbReference>
<dbReference type="EMBL" id="PPTX01000017">
    <property type="protein sequence ID" value="RDB77707.1"/>
    <property type="molecule type" value="Genomic_DNA"/>
</dbReference>
<gene>
    <name evidence="8" type="ORF">C1872_11025</name>
</gene>
<protein>
    <recommendedName>
        <fullName evidence="5">Signal peptidase I</fullName>
        <ecNumber evidence="5">3.4.21.89</ecNumber>
    </recommendedName>
</protein>
<feature type="transmembrane region" description="Helical" evidence="6">
    <location>
        <begin position="12"/>
        <end position="34"/>
    </location>
</feature>
<dbReference type="GO" id="GO:0016020">
    <property type="term" value="C:membrane"/>
    <property type="evidence" value="ECO:0007669"/>
    <property type="project" value="UniProtKB-SubCell"/>
</dbReference>
<keyword evidence="2 6" id="KW-0812">Transmembrane</keyword>
<proteinExistence type="predicted"/>
<dbReference type="GO" id="GO:0004252">
    <property type="term" value="F:serine-type endopeptidase activity"/>
    <property type="evidence" value="ECO:0007669"/>
    <property type="project" value="UniProtKB-UniRule"/>
</dbReference>
<accession>A0A369MSE9</accession>
<keyword evidence="3 6" id="KW-1133">Transmembrane helix</keyword>
<dbReference type="EC" id="3.4.21.89" evidence="5"/>
<sequence length="191" mass="19464">MTTISHRKLCRGGGGLTSLLIAAAAVLLVAFAGVRLVGLTPYAVLSGSMEPEYPVGSLVYVKAVDPLDVEVGDAITFSLPSGTLVTHQVYQIDAESRAFRTQGIANIASDGSISPDAAPVPYENLVGKPVACIPYLGYINKFLTSPLGLVIAGTAIAVFIIASIAAGKLAALDSGQAASHRGGGGKHSRCA</sequence>
<dbReference type="InterPro" id="IPR019533">
    <property type="entry name" value="Peptidase_S26"/>
</dbReference>
<evidence type="ECO:0000256" key="3">
    <source>
        <dbReference type="ARBA" id="ARBA00022989"/>
    </source>
</evidence>
<evidence type="ECO:0000256" key="6">
    <source>
        <dbReference type="SAM" id="Phobius"/>
    </source>
</evidence>
<evidence type="ECO:0000259" key="7">
    <source>
        <dbReference type="Pfam" id="PF10502"/>
    </source>
</evidence>
<feature type="domain" description="Peptidase S26" evidence="7">
    <location>
        <begin position="21"/>
        <end position="81"/>
    </location>
</feature>
<evidence type="ECO:0000256" key="5">
    <source>
        <dbReference type="NCBIfam" id="TIGR02228"/>
    </source>
</evidence>
<dbReference type="Pfam" id="PF10502">
    <property type="entry name" value="Peptidase_S26"/>
    <property type="match status" value="1"/>
</dbReference>
<dbReference type="RefSeq" id="WP_050792430.1">
    <property type="nucleotide sequence ID" value="NZ_CP089333.1"/>
</dbReference>